<dbReference type="HAMAP" id="MF_00299">
    <property type="entry name" value="KptA"/>
    <property type="match status" value="1"/>
</dbReference>
<keyword evidence="3 5" id="KW-0520">NAD</keyword>
<name>A0ABW2R6M6_9NEIS</name>
<dbReference type="InterPro" id="IPR042080">
    <property type="entry name" value="RNA_2'-PTrans_N"/>
</dbReference>
<evidence type="ECO:0000256" key="3">
    <source>
        <dbReference type="ARBA" id="ARBA00023027"/>
    </source>
</evidence>
<dbReference type="InterPro" id="IPR042081">
    <property type="entry name" value="RNA_2'-PTrans_C"/>
</dbReference>
<evidence type="ECO:0000313" key="7">
    <source>
        <dbReference type="Proteomes" id="UP001596473"/>
    </source>
</evidence>
<protein>
    <recommendedName>
        <fullName evidence="5">Probable RNA 2'-phosphotransferase</fullName>
        <ecNumber evidence="5">2.7.1.-</ecNumber>
    </recommendedName>
</protein>
<comment type="caution">
    <text evidence="6">The sequence shown here is derived from an EMBL/GenBank/DDBJ whole genome shotgun (WGS) entry which is preliminary data.</text>
</comment>
<proteinExistence type="inferred from homology"/>
<evidence type="ECO:0000313" key="6">
    <source>
        <dbReference type="EMBL" id="MFC7422152.1"/>
    </source>
</evidence>
<evidence type="ECO:0000256" key="2">
    <source>
        <dbReference type="ARBA" id="ARBA00022679"/>
    </source>
</evidence>
<dbReference type="Gene3D" id="1.10.10.970">
    <property type="entry name" value="RNA 2'-phosphotransferase, Tpt1/KptA family, N-terminal domain"/>
    <property type="match status" value="1"/>
</dbReference>
<dbReference type="Proteomes" id="UP001596473">
    <property type="component" value="Unassembled WGS sequence"/>
</dbReference>
<organism evidence="6 7">
    <name type="scientific">Iodobacter arcticus</name>
    <dbReference type="NCBI Taxonomy" id="590593"/>
    <lineage>
        <taxon>Bacteria</taxon>
        <taxon>Pseudomonadati</taxon>
        <taxon>Pseudomonadota</taxon>
        <taxon>Betaproteobacteria</taxon>
        <taxon>Neisseriales</taxon>
        <taxon>Chitinibacteraceae</taxon>
        <taxon>Iodobacter</taxon>
    </lineage>
</organism>
<evidence type="ECO:0000256" key="5">
    <source>
        <dbReference type="HAMAP-Rule" id="MF_00299"/>
    </source>
</evidence>
<dbReference type="EMBL" id="JBHTBQ010000046">
    <property type="protein sequence ID" value="MFC7422152.1"/>
    <property type="molecule type" value="Genomic_DNA"/>
</dbReference>
<dbReference type="GO" id="GO:0016740">
    <property type="term" value="F:transferase activity"/>
    <property type="evidence" value="ECO:0007669"/>
    <property type="project" value="UniProtKB-KW"/>
</dbReference>
<reference evidence="7" key="1">
    <citation type="journal article" date="2019" name="Int. J. Syst. Evol. Microbiol.">
        <title>The Global Catalogue of Microorganisms (GCM) 10K type strain sequencing project: providing services to taxonomists for standard genome sequencing and annotation.</title>
        <authorList>
            <consortium name="The Broad Institute Genomics Platform"/>
            <consortium name="The Broad Institute Genome Sequencing Center for Infectious Disease"/>
            <person name="Wu L."/>
            <person name="Ma J."/>
        </authorList>
    </citation>
    <scope>NUCLEOTIDE SEQUENCE [LARGE SCALE GENOMIC DNA]</scope>
    <source>
        <strain evidence="7">CCUG 62945</strain>
    </source>
</reference>
<evidence type="ECO:0000256" key="1">
    <source>
        <dbReference type="ARBA" id="ARBA00009836"/>
    </source>
</evidence>
<comment type="similarity">
    <text evidence="1 5">Belongs to the KptA/TPT1 family.</text>
</comment>
<accession>A0ABW2R6M6</accession>
<gene>
    <name evidence="5" type="primary">kptA</name>
    <name evidence="6" type="ORF">ACFQNF_20040</name>
</gene>
<dbReference type="InterPro" id="IPR022928">
    <property type="entry name" value="RNA_2'-PTrans_KptA"/>
</dbReference>
<dbReference type="Pfam" id="PF01885">
    <property type="entry name" value="PTS_2-RNA"/>
    <property type="match status" value="1"/>
</dbReference>
<dbReference type="Gene3D" id="3.20.170.30">
    <property type="match status" value="1"/>
</dbReference>
<sequence length="235" mass="27052">MSNVRPDPIFSLHFFFEQKFTTRLNRKNTSATLTIANYLDRINTKYDSNTRISMGKQHAETSKFLSYVLRHEPQAIGLVLDREGWADITALITGARQSAHELDEILIRSVVESSDKKRFAISEDGRRIRAVQGHSTNSVAITYTEKVPPKFLYHGTATRFIESIMYKGLKPGERQYVHLSEDVQTANAVGQRYGKPVVLKIEALLMHQQGFNFYQAENRVWQIYHVPSEYLSSFY</sequence>
<dbReference type="EC" id="2.7.1.-" evidence="5"/>
<dbReference type="PANTHER" id="PTHR12684">
    <property type="entry name" value="PUTATIVE PHOSPHOTRANSFERASE"/>
    <property type="match status" value="1"/>
</dbReference>
<dbReference type="SUPFAM" id="SSF56399">
    <property type="entry name" value="ADP-ribosylation"/>
    <property type="match status" value="1"/>
</dbReference>
<keyword evidence="2 5" id="KW-0808">Transferase</keyword>
<dbReference type="PANTHER" id="PTHR12684:SF2">
    <property type="entry name" value="TRNA 2'-PHOSPHOTRANSFERASE 1"/>
    <property type="match status" value="1"/>
</dbReference>
<dbReference type="InterPro" id="IPR002745">
    <property type="entry name" value="Ptrans_KptA/Tpt1"/>
</dbReference>
<keyword evidence="7" id="KW-1185">Reference proteome</keyword>
<comment type="function">
    <text evidence="4 5">Removes the 2'-phosphate from RNA via an intermediate in which the phosphate is ADP-ribosylated by NAD followed by a presumed transesterification to release the RNA and generate ADP-ribose 1''-2''-cyclic phosphate (APPR&gt;P). May function as an ADP-ribosylase.</text>
</comment>
<dbReference type="NCBIfam" id="NF002014">
    <property type="entry name" value="PRK00819.1-4"/>
    <property type="match status" value="1"/>
</dbReference>
<evidence type="ECO:0000256" key="4">
    <source>
        <dbReference type="ARBA" id="ARBA00025212"/>
    </source>
</evidence>